<accession>A0AAN8HBL7</accession>
<dbReference type="AlphaFoldDB" id="A0AAN8HBL7"/>
<reference evidence="1 2" key="1">
    <citation type="journal article" date="2023" name="Mol. Biol. Evol.">
        <title>Genomics of Secondarily Temperate Adaptation in the Only Non-Antarctic Icefish.</title>
        <authorList>
            <person name="Rivera-Colon A.G."/>
            <person name="Rayamajhi N."/>
            <person name="Minhas B.F."/>
            <person name="Madrigal G."/>
            <person name="Bilyk K.T."/>
            <person name="Yoon V."/>
            <person name="Hune M."/>
            <person name="Gregory S."/>
            <person name="Cheng C.H.C."/>
            <person name="Catchen J.M."/>
        </authorList>
    </citation>
    <scope>NUCLEOTIDE SEQUENCE [LARGE SCALE GENOMIC DNA]</scope>
    <source>
        <strain evidence="1">JC2023a</strain>
    </source>
</reference>
<name>A0AAN8HBL7_9TELE</name>
<protein>
    <submittedName>
        <fullName evidence="1">Uncharacterized protein</fullName>
    </submittedName>
</protein>
<evidence type="ECO:0000313" key="1">
    <source>
        <dbReference type="EMBL" id="KAK5909606.1"/>
    </source>
</evidence>
<evidence type="ECO:0000313" key="2">
    <source>
        <dbReference type="Proteomes" id="UP001335648"/>
    </source>
</evidence>
<comment type="caution">
    <text evidence="1">The sequence shown here is derived from an EMBL/GenBank/DDBJ whole genome shotgun (WGS) entry which is preliminary data.</text>
</comment>
<gene>
    <name evidence="1" type="ORF">CesoFtcFv8_003520</name>
</gene>
<sequence length="86" mass="9663">MDSYSVLYLTDNLTKGGLGRGRWLDPLQEGSGLAPLQEHLPGVVRHGARGRPVQRCRHGPVRLRHSALRLRARRENMGGAESQRKR</sequence>
<keyword evidence="2" id="KW-1185">Reference proteome</keyword>
<dbReference type="Proteomes" id="UP001335648">
    <property type="component" value="Unassembled WGS sequence"/>
</dbReference>
<dbReference type="EMBL" id="JAULUE010002048">
    <property type="protein sequence ID" value="KAK5909606.1"/>
    <property type="molecule type" value="Genomic_DNA"/>
</dbReference>
<organism evidence="1 2">
    <name type="scientific">Champsocephalus esox</name>
    <name type="common">pike icefish</name>
    <dbReference type="NCBI Taxonomy" id="159716"/>
    <lineage>
        <taxon>Eukaryota</taxon>
        <taxon>Metazoa</taxon>
        <taxon>Chordata</taxon>
        <taxon>Craniata</taxon>
        <taxon>Vertebrata</taxon>
        <taxon>Euteleostomi</taxon>
        <taxon>Actinopterygii</taxon>
        <taxon>Neopterygii</taxon>
        <taxon>Teleostei</taxon>
        <taxon>Neoteleostei</taxon>
        <taxon>Acanthomorphata</taxon>
        <taxon>Eupercaria</taxon>
        <taxon>Perciformes</taxon>
        <taxon>Notothenioidei</taxon>
        <taxon>Channichthyidae</taxon>
        <taxon>Champsocephalus</taxon>
    </lineage>
</organism>
<proteinExistence type="predicted"/>